<evidence type="ECO:0000256" key="2">
    <source>
        <dbReference type="SAM" id="SignalP"/>
    </source>
</evidence>
<dbReference type="RefSeq" id="WP_308895256.1">
    <property type="nucleotide sequence ID" value="NZ_CP133218.1"/>
</dbReference>
<dbReference type="EMBL" id="CP133218">
    <property type="protein sequence ID" value="WML90718.1"/>
    <property type="molecule type" value="Genomic_DNA"/>
</dbReference>
<reference evidence="3 4" key="1">
    <citation type="submission" date="2023-08" db="EMBL/GenBank/DDBJ databases">
        <title>New molecular markers tilS and rpoB for phylogenetic and monitoring studies of the genus Thiothrix biodiversity.</title>
        <authorList>
            <person name="Ravin N.V."/>
            <person name="Smolyakov D."/>
            <person name="Markov N.D."/>
            <person name="Beletsky A.V."/>
            <person name="Mardanov A.V."/>
            <person name="Rudenko T.S."/>
            <person name="Grabovich M.Y."/>
        </authorList>
    </citation>
    <scope>NUCLEOTIDE SEQUENCE [LARGE SCALE GENOMIC DNA]</scope>
    <source>
        <strain evidence="3 4">MK1</strain>
    </source>
</reference>
<evidence type="ECO:0008006" key="5">
    <source>
        <dbReference type="Google" id="ProtNLM"/>
    </source>
</evidence>
<dbReference type="SUPFAM" id="SSF81901">
    <property type="entry name" value="HCP-like"/>
    <property type="match status" value="2"/>
</dbReference>
<keyword evidence="2" id="KW-0732">Signal</keyword>
<sequence length="402" mass="42714">MTTTHAPQRAFFLFTSPALLLGFVCALTPAVAGADQLVAPAKQVNMNEAPPPWQGGASTSAPAVEQAVSSGSSVESWYRNRRKMEANPANEQATLQAAAEQGDAKAQYKLAMQYRKGDSSPANIQQSLEWQKKSAQAGYVEAQYGLGLLYANGQYVAEDAQQARNWFQQAASQGHVAARLALLSLNNGASAQAVATAPVMVEAPQAVAIAPPPPVLRPQAMAPVVDPASYPEPVATKVSLSEPDPVPASEPEQDTASTSGNVDLTGIEPEVLRQSAEAGDKQAQLMLGTMYEDGLGGLPSDLRDAAYWYEQAAKQGYPKAQYNLGLLYEDGRGVNQNYNQAAYWYEKAATAGFTEAQNNLGVLYVLGNGVKKDAKKAEQLFSGAARSGSSDAQRNLDMLRKG</sequence>
<dbReference type="PANTHER" id="PTHR11102">
    <property type="entry name" value="SEL-1-LIKE PROTEIN"/>
    <property type="match status" value="1"/>
</dbReference>
<accession>A0ABY9MQB3</accession>
<organism evidence="3 4">
    <name type="scientific">Thiothrix lacustris</name>
    <dbReference type="NCBI Taxonomy" id="525917"/>
    <lineage>
        <taxon>Bacteria</taxon>
        <taxon>Pseudomonadati</taxon>
        <taxon>Pseudomonadota</taxon>
        <taxon>Gammaproteobacteria</taxon>
        <taxon>Thiotrichales</taxon>
        <taxon>Thiotrichaceae</taxon>
        <taxon>Thiothrix</taxon>
    </lineage>
</organism>
<dbReference type="Gene3D" id="1.25.40.10">
    <property type="entry name" value="Tetratricopeptide repeat domain"/>
    <property type="match status" value="2"/>
</dbReference>
<dbReference type="InterPro" id="IPR011990">
    <property type="entry name" value="TPR-like_helical_dom_sf"/>
</dbReference>
<gene>
    <name evidence="3" type="ORF">RCF98_17350</name>
</gene>
<dbReference type="InterPro" id="IPR006597">
    <property type="entry name" value="Sel1-like"/>
</dbReference>
<feature type="chain" id="PRO_5045387686" description="Sel1 repeat family protein" evidence="2">
    <location>
        <begin position="35"/>
        <end position="402"/>
    </location>
</feature>
<feature type="region of interest" description="Disordered" evidence="1">
    <location>
        <begin position="236"/>
        <end position="264"/>
    </location>
</feature>
<evidence type="ECO:0000256" key="1">
    <source>
        <dbReference type="SAM" id="MobiDB-lite"/>
    </source>
</evidence>
<evidence type="ECO:0000313" key="3">
    <source>
        <dbReference type="EMBL" id="WML90718.1"/>
    </source>
</evidence>
<feature type="signal peptide" evidence="2">
    <location>
        <begin position="1"/>
        <end position="34"/>
    </location>
</feature>
<dbReference type="InterPro" id="IPR050767">
    <property type="entry name" value="Sel1_AlgK"/>
</dbReference>
<dbReference type="SMART" id="SM00671">
    <property type="entry name" value="SEL1"/>
    <property type="match status" value="5"/>
</dbReference>
<keyword evidence="4" id="KW-1185">Reference proteome</keyword>
<name>A0ABY9MQB3_9GAMM</name>
<evidence type="ECO:0000313" key="4">
    <source>
        <dbReference type="Proteomes" id="UP001236657"/>
    </source>
</evidence>
<proteinExistence type="predicted"/>
<dbReference type="Proteomes" id="UP001236657">
    <property type="component" value="Chromosome"/>
</dbReference>
<dbReference type="Pfam" id="PF08238">
    <property type="entry name" value="Sel1"/>
    <property type="match status" value="5"/>
</dbReference>
<protein>
    <recommendedName>
        <fullName evidence="5">Sel1 repeat family protein</fullName>
    </recommendedName>
</protein>
<dbReference type="PANTHER" id="PTHR11102:SF160">
    <property type="entry name" value="ERAD-ASSOCIATED E3 UBIQUITIN-PROTEIN LIGASE COMPONENT HRD3"/>
    <property type="match status" value="1"/>
</dbReference>